<name>A0A1G8ZTX2_9EURY</name>
<keyword evidence="8" id="KW-1185">Reference proteome</keyword>
<evidence type="ECO:0000256" key="4">
    <source>
        <dbReference type="ARBA" id="ARBA00023014"/>
    </source>
</evidence>
<dbReference type="Pfam" id="PF16947">
    <property type="entry name" value="Ferredoxin_N"/>
    <property type="match status" value="1"/>
</dbReference>
<evidence type="ECO:0000256" key="5">
    <source>
        <dbReference type="SAM" id="MobiDB-lite"/>
    </source>
</evidence>
<dbReference type="PROSITE" id="PS51379">
    <property type="entry name" value="4FE4S_FER_2"/>
    <property type="match status" value="2"/>
</dbReference>
<dbReference type="PANTHER" id="PTHR43177:SF3">
    <property type="entry name" value="PROTEIN NRFC HOMOLOG"/>
    <property type="match status" value="1"/>
</dbReference>
<evidence type="ECO:0000256" key="2">
    <source>
        <dbReference type="ARBA" id="ARBA00022723"/>
    </source>
</evidence>
<dbReference type="InterPro" id="IPR031604">
    <property type="entry name" value="Ferredoxin_N"/>
</dbReference>
<feature type="domain" description="4Fe-4S ferredoxin-type" evidence="6">
    <location>
        <begin position="228"/>
        <end position="257"/>
    </location>
</feature>
<keyword evidence="1" id="KW-0004">4Fe-4S</keyword>
<dbReference type="InterPro" id="IPR050954">
    <property type="entry name" value="ET_IronSulfur_Cluster-Binding"/>
</dbReference>
<dbReference type="EMBL" id="FNFE01000003">
    <property type="protein sequence ID" value="SDK18447.1"/>
    <property type="molecule type" value="Genomic_DNA"/>
</dbReference>
<dbReference type="STRING" id="1095776.SAMN04515672_2454"/>
<evidence type="ECO:0000256" key="1">
    <source>
        <dbReference type="ARBA" id="ARBA00022485"/>
    </source>
</evidence>
<keyword evidence="2" id="KW-0479">Metal-binding</keyword>
<dbReference type="OrthoDB" id="2837at2157"/>
<dbReference type="GO" id="GO:0046872">
    <property type="term" value="F:metal ion binding"/>
    <property type="evidence" value="ECO:0007669"/>
    <property type="project" value="UniProtKB-KW"/>
</dbReference>
<keyword evidence="3" id="KW-0408">Iron</keyword>
<dbReference type="NCBIfam" id="TIGR01409">
    <property type="entry name" value="TAT_signal_seq"/>
    <property type="match status" value="1"/>
</dbReference>
<feature type="compositionally biased region" description="Acidic residues" evidence="5">
    <location>
        <begin position="450"/>
        <end position="514"/>
    </location>
</feature>
<dbReference type="AlphaFoldDB" id="A0A1G8ZTX2"/>
<dbReference type="Gene3D" id="3.30.70.20">
    <property type="match status" value="2"/>
</dbReference>
<dbReference type="InterPro" id="IPR017900">
    <property type="entry name" value="4Fe4S_Fe_S_CS"/>
</dbReference>
<dbReference type="GO" id="GO:0051539">
    <property type="term" value="F:4 iron, 4 sulfur cluster binding"/>
    <property type="evidence" value="ECO:0007669"/>
    <property type="project" value="UniProtKB-KW"/>
</dbReference>
<organism evidence="7 8">
    <name type="scientific">Natronorubrum texcoconense</name>
    <dbReference type="NCBI Taxonomy" id="1095776"/>
    <lineage>
        <taxon>Archaea</taxon>
        <taxon>Methanobacteriati</taxon>
        <taxon>Methanobacteriota</taxon>
        <taxon>Stenosarchaea group</taxon>
        <taxon>Halobacteria</taxon>
        <taxon>Halobacteriales</taxon>
        <taxon>Natrialbaceae</taxon>
        <taxon>Natronorubrum</taxon>
    </lineage>
</organism>
<reference evidence="8" key="1">
    <citation type="submission" date="2016-10" db="EMBL/GenBank/DDBJ databases">
        <authorList>
            <person name="Varghese N."/>
            <person name="Submissions S."/>
        </authorList>
    </citation>
    <scope>NUCLEOTIDE SEQUENCE [LARGE SCALE GENOMIC DNA]</scope>
    <source>
        <strain evidence="8">B4,CECT 8067,JCM 17497</strain>
    </source>
</reference>
<sequence>MSTDDESFHPLGQEWETELEGMLDETEYDSDLGMQMAQDAMRVTKGELSEAEFHEKYHDDVMDEFGVDDRPTEAAYDQAQEESSGAMGRMLSAFDGDGEESRRDVMKKMGVGAAAVGLGAWGTVDDSQPSLGISQEGDNDEGDGDFQWGMAIDLERCDGCLSCVEACAEENNLDQGVNWMYVLEYDEPRAGTPETSRNRLVRPCQHCTDAPCEKVCPTTARHTRDSDGLVLTDYDVCIGCRYCQVACPYGVNYFQWDEPDITTDEIAEQADDMGMDGDHMVDERERWVDSRAPRGTMSKCTMCPTRQDGLSGDDRVGTTACQEACPPDAINFGNMHDETSDPQVYASNPSRGRTLSLLSVGEEFAESLEEDLDGEDDDLESVLEATDLDEDTLGLLLATEITAESEMGAGDGTIADYEQDVMSTLEVLSDHGLDLESEEVLSELGLADAPDPEEDGLGDEDENGDDEEEENGDDENGDDEEEAETDSFIQDDEDEEEDDEDDEEEDEDEFDGPDVEAAQNLLEAFAGVPSSNFRLLEDMGTNPNVIYLGNEPGPNAEQREPTGTGVDYENISYQRADGERVELVDNRKDVLDEKTVGDTGLNLGGW</sequence>
<dbReference type="Pfam" id="PF13247">
    <property type="entry name" value="Fer4_11"/>
    <property type="match status" value="1"/>
</dbReference>
<dbReference type="PANTHER" id="PTHR43177">
    <property type="entry name" value="PROTEIN NRFC"/>
    <property type="match status" value="1"/>
</dbReference>
<feature type="domain" description="4Fe-4S ferredoxin-type" evidence="6">
    <location>
        <begin position="148"/>
        <end position="178"/>
    </location>
</feature>
<dbReference type="PROSITE" id="PS00198">
    <property type="entry name" value="4FE4S_FER_1"/>
    <property type="match status" value="1"/>
</dbReference>
<dbReference type="Proteomes" id="UP000198882">
    <property type="component" value="Unassembled WGS sequence"/>
</dbReference>
<dbReference type="InterPro" id="IPR019546">
    <property type="entry name" value="TAT_signal_bac_arc"/>
</dbReference>
<protein>
    <submittedName>
        <fullName evidence="7">Prokaryotic molybdopterin-containing oxidoreductase family, iron-sulfur binding subunit</fullName>
    </submittedName>
</protein>
<dbReference type="RefSeq" id="WP_090306518.1">
    <property type="nucleotide sequence ID" value="NZ_FNFE01000003.1"/>
</dbReference>
<feature type="region of interest" description="Disordered" evidence="5">
    <location>
        <begin position="447"/>
        <end position="514"/>
    </location>
</feature>
<gene>
    <name evidence="7" type="ORF">SAMN04515672_2454</name>
</gene>
<dbReference type="InterPro" id="IPR017896">
    <property type="entry name" value="4Fe4S_Fe-S-bd"/>
</dbReference>
<evidence type="ECO:0000259" key="6">
    <source>
        <dbReference type="PROSITE" id="PS51379"/>
    </source>
</evidence>
<proteinExistence type="predicted"/>
<dbReference type="CDD" id="cd10551">
    <property type="entry name" value="PsrB"/>
    <property type="match status" value="1"/>
</dbReference>
<dbReference type="SUPFAM" id="SSF54862">
    <property type="entry name" value="4Fe-4S ferredoxins"/>
    <property type="match status" value="1"/>
</dbReference>
<keyword evidence="4" id="KW-0411">Iron-sulfur</keyword>
<evidence type="ECO:0000313" key="8">
    <source>
        <dbReference type="Proteomes" id="UP000198882"/>
    </source>
</evidence>
<evidence type="ECO:0000256" key="3">
    <source>
        <dbReference type="ARBA" id="ARBA00023004"/>
    </source>
</evidence>
<dbReference type="GO" id="GO:0016491">
    <property type="term" value="F:oxidoreductase activity"/>
    <property type="evidence" value="ECO:0007669"/>
    <property type="project" value="UniProtKB-ARBA"/>
</dbReference>
<accession>A0A1G8ZTX2</accession>
<evidence type="ECO:0000313" key="7">
    <source>
        <dbReference type="EMBL" id="SDK18447.1"/>
    </source>
</evidence>